<dbReference type="Proteomes" id="UP000231019">
    <property type="component" value="Unassembled WGS sequence"/>
</dbReference>
<gene>
    <name evidence="2" type="ORF">COW36_21735</name>
</gene>
<proteinExistence type="predicted"/>
<evidence type="ECO:0000313" key="2">
    <source>
        <dbReference type="EMBL" id="PIW14391.1"/>
    </source>
</evidence>
<comment type="caution">
    <text evidence="2">The sequence shown here is derived from an EMBL/GenBank/DDBJ whole genome shotgun (WGS) entry which is preliminary data.</text>
</comment>
<dbReference type="AlphaFoldDB" id="A0A2M7FYT4"/>
<feature type="signal peptide" evidence="1">
    <location>
        <begin position="1"/>
        <end position="22"/>
    </location>
</feature>
<evidence type="ECO:0000313" key="3">
    <source>
        <dbReference type="Proteomes" id="UP000231019"/>
    </source>
</evidence>
<feature type="chain" id="PRO_5014863387" evidence="1">
    <location>
        <begin position="23"/>
        <end position="214"/>
    </location>
</feature>
<dbReference type="EMBL" id="PFFQ01000060">
    <property type="protein sequence ID" value="PIW14391.1"/>
    <property type="molecule type" value="Genomic_DNA"/>
</dbReference>
<evidence type="ECO:0000256" key="1">
    <source>
        <dbReference type="SAM" id="SignalP"/>
    </source>
</evidence>
<sequence>MLKKLCKSAAILICLCSYSACSEPVLQSEKIEAFQGVFKQRSDFLTEQNPAVPDFLKILEAELLQDLKNGHRSLYQNETGFSVLLLAGSEGSHFVPENAQTESEVVYPAILVTAPLAGQAEVFKGTYRNHTFLSADAGAKLHFTGAAWLLVANEQEKVQISQGELSAQDSANQPPATNPTVRAVITPGERHAHEDLETAAEEYLEHQDPNYQEE</sequence>
<reference evidence="2 3" key="1">
    <citation type="submission" date="2017-09" db="EMBL/GenBank/DDBJ databases">
        <title>Depth-based differentiation of microbial function through sediment-hosted aquifers and enrichment of novel symbionts in the deep terrestrial subsurface.</title>
        <authorList>
            <person name="Probst A.J."/>
            <person name="Ladd B."/>
            <person name="Jarett J.K."/>
            <person name="Geller-Mcgrath D.E."/>
            <person name="Sieber C.M."/>
            <person name="Emerson J.B."/>
            <person name="Anantharaman K."/>
            <person name="Thomas B.C."/>
            <person name="Malmstrom R."/>
            <person name="Stieglmeier M."/>
            <person name="Klingl A."/>
            <person name="Woyke T."/>
            <person name="Ryan C.M."/>
            <person name="Banfield J.F."/>
        </authorList>
    </citation>
    <scope>NUCLEOTIDE SEQUENCE [LARGE SCALE GENOMIC DNA]</scope>
    <source>
        <strain evidence="2">CG17_big_fil_post_rev_8_21_14_2_50_48_46</strain>
    </source>
</reference>
<name>A0A2M7FYT4_9BACT</name>
<keyword evidence="1" id="KW-0732">Signal</keyword>
<organism evidence="2 3">
    <name type="scientific">bacterium (Candidatus Blackallbacteria) CG17_big_fil_post_rev_8_21_14_2_50_48_46</name>
    <dbReference type="NCBI Taxonomy" id="2014261"/>
    <lineage>
        <taxon>Bacteria</taxon>
        <taxon>Candidatus Blackallbacteria</taxon>
    </lineage>
</organism>
<accession>A0A2M7FYT4</accession>
<protein>
    <submittedName>
        <fullName evidence="2">Uncharacterized protein</fullName>
    </submittedName>
</protein>